<dbReference type="NCBIfam" id="TIGR01844">
    <property type="entry name" value="type_I_sec_TolC"/>
    <property type="match status" value="1"/>
</dbReference>
<evidence type="ECO:0000313" key="10">
    <source>
        <dbReference type="EMBL" id="TDY54190.1"/>
    </source>
</evidence>
<feature type="coiled-coil region" evidence="8">
    <location>
        <begin position="154"/>
        <end position="181"/>
    </location>
</feature>
<dbReference type="GO" id="GO:0009279">
    <property type="term" value="C:cell outer membrane"/>
    <property type="evidence" value="ECO:0007669"/>
    <property type="project" value="UniProtKB-SubCell"/>
</dbReference>
<dbReference type="PANTHER" id="PTHR30026">
    <property type="entry name" value="OUTER MEMBRANE PROTEIN TOLC"/>
    <property type="match status" value="1"/>
</dbReference>
<comment type="similarity">
    <text evidence="2">Belongs to the outer membrane factor (OMF) (TC 1.B.17) family.</text>
</comment>
<keyword evidence="4" id="KW-1134">Transmembrane beta strand</keyword>
<keyword evidence="9" id="KW-0732">Signal</keyword>
<dbReference type="GO" id="GO:0015288">
    <property type="term" value="F:porin activity"/>
    <property type="evidence" value="ECO:0007669"/>
    <property type="project" value="TreeGrafter"/>
</dbReference>
<evidence type="ECO:0000256" key="7">
    <source>
        <dbReference type="ARBA" id="ARBA00023237"/>
    </source>
</evidence>
<dbReference type="InterPro" id="IPR003423">
    <property type="entry name" value="OMP_efflux"/>
</dbReference>
<feature type="chain" id="PRO_5020958535" evidence="9">
    <location>
        <begin position="24"/>
        <end position="443"/>
    </location>
</feature>
<reference evidence="10 11" key="1">
    <citation type="submission" date="2019-03" db="EMBL/GenBank/DDBJ databases">
        <title>Genomic Encyclopedia of Type Strains, Phase III (KMG-III): the genomes of soil and plant-associated and newly described type strains.</title>
        <authorList>
            <person name="Whitman W."/>
        </authorList>
    </citation>
    <scope>NUCLEOTIDE SEQUENCE [LARGE SCALE GENOMIC DNA]</scope>
    <source>
        <strain evidence="10 11">LMG 29544</strain>
    </source>
</reference>
<protein>
    <submittedName>
        <fullName evidence="10">Outer membrane protein</fullName>
    </submittedName>
</protein>
<comment type="caution">
    <text evidence="10">The sequence shown here is derived from an EMBL/GenBank/DDBJ whole genome shotgun (WGS) entry which is preliminary data.</text>
</comment>
<keyword evidence="3" id="KW-0813">Transport</keyword>
<feature type="signal peptide" evidence="9">
    <location>
        <begin position="1"/>
        <end position="23"/>
    </location>
</feature>
<dbReference type="PANTHER" id="PTHR30026:SF20">
    <property type="entry name" value="OUTER MEMBRANE PROTEIN TOLC"/>
    <property type="match status" value="1"/>
</dbReference>
<evidence type="ECO:0000313" key="11">
    <source>
        <dbReference type="Proteomes" id="UP000295509"/>
    </source>
</evidence>
<evidence type="ECO:0000256" key="1">
    <source>
        <dbReference type="ARBA" id="ARBA00004442"/>
    </source>
</evidence>
<sequence length="443" mass="48285">MVKRYLAICAYVAMLMDSGAAQSADLLSVVEQAVDHDAAVAQARASYDAARQAVPAARGALLPQLSGGWGRGYNRIDTQDFPRSTYWQSGWTVSLTQPLFDWTRWTAYQQAGVIEARGAVEFGGARQASMLRAAKAYFDELAAEDDLRRIDDYLAAIDVELEQLQRRRNAGEATIIDMREAQTLRSEVYLQRRAAQNALQTKRRALEQVTGAPFEPLVRLKGSMTFPAATPADPDVWAEQAREHGFQVQMRQLDWQIAQYDVSKAQAAHYPVAGVTASYTPAGAAAGYARPTTTTTAMFTVTIPIFSGGETQAKVRASTALEDKARNGLLSAQRDAEAAARDSFARYEAGRERTSMLIDFVAACLDTLTATQAGYRVGSRTSTDVLRAMNALYGAQRDLRAARYDTIVALLQLKADTATLDTDDITAIGTLLMAQSPGNDTPQ</sequence>
<dbReference type="AlphaFoldDB" id="A0A4R8M222"/>
<keyword evidence="5" id="KW-0812">Transmembrane</keyword>
<dbReference type="OrthoDB" id="9813458at2"/>
<dbReference type="InterPro" id="IPR010130">
    <property type="entry name" value="T1SS_OMP_TolC"/>
</dbReference>
<organism evidence="10 11">
    <name type="scientific">Paraburkholderia rhizosphaerae</name>
    <dbReference type="NCBI Taxonomy" id="480658"/>
    <lineage>
        <taxon>Bacteria</taxon>
        <taxon>Pseudomonadati</taxon>
        <taxon>Pseudomonadota</taxon>
        <taxon>Betaproteobacteria</taxon>
        <taxon>Burkholderiales</taxon>
        <taxon>Burkholderiaceae</taxon>
        <taxon>Paraburkholderia</taxon>
    </lineage>
</organism>
<proteinExistence type="inferred from homology"/>
<gene>
    <name evidence="10" type="ORF">BX592_102337</name>
</gene>
<dbReference type="Pfam" id="PF02321">
    <property type="entry name" value="OEP"/>
    <property type="match status" value="2"/>
</dbReference>
<keyword evidence="7" id="KW-0998">Cell outer membrane</keyword>
<keyword evidence="11" id="KW-1185">Reference proteome</keyword>
<dbReference type="Gene3D" id="1.20.1600.10">
    <property type="entry name" value="Outer membrane efflux proteins (OEP)"/>
    <property type="match status" value="1"/>
</dbReference>
<evidence type="ECO:0000256" key="5">
    <source>
        <dbReference type="ARBA" id="ARBA00022692"/>
    </source>
</evidence>
<evidence type="ECO:0000256" key="8">
    <source>
        <dbReference type="SAM" id="Coils"/>
    </source>
</evidence>
<dbReference type="Proteomes" id="UP000295509">
    <property type="component" value="Unassembled WGS sequence"/>
</dbReference>
<evidence type="ECO:0000256" key="9">
    <source>
        <dbReference type="SAM" id="SignalP"/>
    </source>
</evidence>
<dbReference type="SUPFAM" id="SSF56954">
    <property type="entry name" value="Outer membrane efflux proteins (OEP)"/>
    <property type="match status" value="1"/>
</dbReference>
<dbReference type="GO" id="GO:1990281">
    <property type="term" value="C:efflux pump complex"/>
    <property type="evidence" value="ECO:0007669"/>
    <property type="project" value="TreeGrafter"/>
</dbReference>
<dbReference type="GO" id="GO:0015562">
    <property type="term" value="F:efflux transmembrane transporter activity"/>
    <property type="evidence" value="ECO:0007669"/>
    <property type="project" value="InterPro"/>
</dbReference>
<evidence type="ECO:0000256" key="4">
    <source>
        <dbReference type="ARBA" id="ARBA00022452"/>
    </source>
</evidence>
<evidence type="ECO:0000256" key="3">
    <source>
        <dbReference type="ARBA" id="ARBA00022448"/>
    </source>
</evidence>
<dbReference type="EMBL" id="SORE01000002">
    <property type="protein sequence ID" value="TDY54190.1"/>
    <property type="molecule type" value="Genomic_DNA"/>
</dbReference>
<dbReference type="RefSeq" id="WP_134190316.1">
    <property type="nucleotide sequence ID" value="NZ_JBHLUW010000035.1"/>
</dbReference>
<accession>A0A4R8M222</accession>
<name>A0A4R8M222_9BURK</name>
<comment type="subcellular location">
    <subcellularLocation>
        <location evidence="1">Cell outer membrane</location>
    </subcellularLocation>
</comment>
<evidence type="ECO:0000256" key="6">
    <source>
        <dbReference type="ARBA" id="ARBA00023136"/>
    </source>
</evidence>
<evidence type="ECO:0000256" key="2">
    <source>
        <dbReference type="ARBA" id="ARBA00007613"/>
    </source>
</evidence>
<keyword evidence="6" id="KW-0472">Membrane</keyword>
<dbReference type="InterPro" id="IPR051906">
    <property type="entry name" value="TolC-like"/>
</dbReference>
<keyword evidence="8" id="KW-0175">Coiled coil</keyword>